<accession>A0A821P7Q4</accession>
<proteinExistence type="predicted"/>
<comment type="caution">
    <text evidence="2">The sequence shown here is derived from an EMBL/GenBank/DDBJ whole genome shotgun (WGS) entry which is preliminary data.</text>
</comment>
<gene>
    <name evidence="2" type="ORF">PMACD_LOCUS3412</name>
</gene>
<name>A0A821P7Q4_9NEOP</name>
<feature type="compositionally biased region" description="Polar residues" evidence="1">
    <location>
        <begin position="180"/>
        <end position="215"/>
    </location>
</feature>
<evidence type="ECO:0000313" key="2">
    <source>
        <dbReference type="EMBL" id="CAF4800445.1"/>
    </source>
</evidence>
<reference evidence="2" key="1">
    <citation type="submission" date="2021-02" db="EMBL/GenBank/DDBJ databases">
        <authorList>
            <person name="Steward A R."/>
        </authorList>
    </citation>
    <scope>NUCLEOTIDE SEQUENCE</scope>
</reference>
<dbReference type="AlphaFoldDB" id="A0A821P7Q4"/>
<feature type="region of interest" description="Disordered" evidence="1">
    <location>
        <begin position="138"/>
        <end position="248"/>
    </location>
</feature>
<feature type="compositionally biased region" description="Polar residues" evidence="1">
    <location>
        <begin position="348"/>
        <end position="357"/>
    </location>
</feature>
<organism evidence="2 3">
    <name type="scientific">Pieris macdunnoughi</name>
    <dbReference type="NCBI Taxonomy" id="345717"/>
    <lineage>
        <taxon>Eukaryota</taxon>
        <taxon>Metazoa</taxon>
        <taxon>Ecdysozoa</taxon>
        <taxon>Arthropoda</taxon>
        <taxon>Hexapoda</taxon>
        <taxon>Insecta</taxon>
        <taxon>Pterygota</taxon>
        <taxon>Neoptera</taxon>
        <taxon>Endopterygota</taxon>
        <taxon>Lepidoptera</taxon>
        <taxon>Glossata</taxon>
        <taxon>Ditrysia</taxon>
        <taxon>Papilionoidea</taxon>
        <taxon>Pieridae</taxon>
        <taxon>Pierinae</taxon>
        <taxon>Pieris</taxon>
    </lineage>
</organism>
<evidence type="ECO:0000256" key="1">
    <source>
        <dbReference type="SAM" id="MobiDB-lite"/>
    </source>
</evidence>
<dbReference type="OrthoDB" id="444135at2759"/>
<keyword evidence="3" id="KW-1185">Reference proteome</keyword>
<evidence type="ECO:0000313" key="3">
    <source>
        <dbReference type="Proteomes" id="UP000663880"/>
    </source>
</evidence>
<feature type="region of interest" description="Disordered" evidence="1">
    <location>
        <begin position="1"/>
        <end position="21"/>
    </location>
</feature>
<sequence>MDKNNFKDKRKKDGKKDFNDDLRKCKTINCPNKPGIPDVSRHRSHVKIVGRLGLTTDDRYVLNCAATIDDRPIITNITQDEPMRNKHGEQQVFEHNRRSRNYSPNEYAFNETAAYNSDSSSVSQENGSDGHMIRVEERQMSPIANMEVQQKGSNKDKKSTFQRLVSPKELSPNNKEYLRETNNSKMFKNNPKSVSPNRFSTSTRNHIPLGSSRTDVFSKRSKAQLSKKQYQSRQNTETRGAQKKLDTNRSLAKKALVDNYINKLETEEAKNNRDIARHEYAPPKDKTSKVTVNIDGESERYNLLFKHDRQNTDFSVRKTVKSKKKTHLASMENLLILSDNTKIPASGSLSLSANSPNPGKAEKNIDKRSSNLNVRDSIEVFHGRTSLGNSKQKVAEKNNNNTIDNNYEGRAKHYRGDPCVIPDPSERDKEIRQLLGILTGRNLNEPKPNSRQSQETFIVKNCEECFIENECKKKVKLSSSLAKLFPQKFITKLQYKSKADLKHSEETKNNELNDIFPIKTKRRTEDVQPTICGVAQHDRLCTNHSTLSGGSKDNVIYNNRNVENGNDANLILNRNIHVFLEVEQFTKQKPIMLTRKQYNKVKRTIQNTVCKKFSNERRKANYYSSVTIGEVRIKSKFQRVVRLSKEVQTDNTNFKKISSDTLSDKYNESECSFKWDIEKKNEISESTTEENKNDQLLSKPRNIVSSIEVRYASVSLMKHVTYSSLACNKDNSNFVEQKDSNSIHTIFKGHKKSVTPNLGTSAYSLYSSNSNHTSVSKGSKLIDSKKKPLLQRLVSCLIMRSKVSEIKIGKPPHKQPTKNSSINSYNISTSFAGVEIPSSLYDTSASFYSNHTIMPVYKMKRSFFSSVKGFLTHHRN</sequence>
<feature type="compositionally biased region" description="Polar residues" evidence="1">
    <location>
        <begin position="223"/>
        <end position="239"/>
    </location>
</feature>
<dbReference type="Proteomes" id="UP000663880">
    <property type="component" value="Unassembled WGS sequence"/>
</dbReference>
<feature type="region of interest" description="Disordered" evidence="1">
    <location>
        <begin position="348"/>
        <end position="367"/>
    </location>
</feature>
<dbReference type="EMBL" id="CAJOBZ010000006">
    <property type="protein sequence ID" value="CAF4800445.1"/>
    <property type="molecule type" value="Genomic_DNA"/>
</dbReference>
<protein>
    <submittedName>
        <fullName evidence="2">Uncharacterized protein</fullName>
    </submittedName>
</protein>